<dbReference type="EMBL" id="BOQN01000049">
    <property type="protein sequence ID" value="GIM91627.1"/>
    <property type="molecule type" value="Genomic_DNA"/>
</dbReference>
<accession>A0A919TAD1</accession>
<keyword evidence="2" id="KW-1185">Reference proteome</keyword>
<name>A0A919TAD1_9ACTN</name>
<dbReference type="AlphaFoldDB" id="A0A919TAD1"/>
<sequence length="65" mass="6637">MTYWMRLPVATGVSSGGSVAVAELSTIPGREAAEAGPAGATAMPQTAKITTSSKRGLVFTRVPFP</sequence>
<organism evidence="1 2">
    <name type="scientific">Paractinoplanes toevensis</name>
    <dbReference type="NCBI Taxonomy" id="571911"/>
    <lineage>
        <taxon>Bacteria</taxon>
        <taxon>Bacillati</taxon>
        <taxon>Actinomycetota</taxon>
        <taxon>Actinomycetes</taxon>
        <taxon>Micromonosporales</taxon>
        <taxon>Micromonosporaceae</taxon>
        <taxon>Paractinoplanes</taxon>
    </lineage>
</organism>
<comment type="caution">
    <text evidence="1">The sequence shown here is derived from an EMBL/GenBank/DDBJ whole genome shotgun (WGS) entry which is preliminary data.</text>
</comment>
<protein>
    <submittedName>
        <fullName evidence="1">Uncharacterized protein</fullName>
    </submittedName>
</protein>
<gene>
    <name evidence="1" type="ORF">Ato02nite_034200</name>
</gene>
<evidence type="ECO:0000313" key="1">
    <source>
        <dbReference type="EMBL" id="GIM91627.1"/>
    </source>
</evidence>
<proteinExistence type="predicted"/>
<reference evidence="1 2" key="1">
    <citation type="submission" date="2021-03" db="EMBL/GenBank/DDBJ databases">
        <title>Whole genome shotgun sequence of Actinoplanes toevensis NBRC 105298.</title>
        <authorList>
            <person name="Komaki H."/>
            <person name="Tamura T."/>
        </authorList>
    </citation>
    <scope>NUCLEOTIDE SEQUENCE [LARGE SCALE GENOMIC DNA]</scope>
    <source>
        <strain evidence="1 2">NBRC 105298</strain>
    </source>
</reference>
<dbReference type="Proteomes" id="UP000677082">
    <property type="component" value="Unassembled WGS sequence"/>
</dbReference>
<evidence type="ECO:0000313" key="2">
    <source>
        <dbReference type="Proteomes" id="UP000677082"/>
    </source>
</evidence>